<sequence>MSNPPRVGVTTDTVDINDLEDEVNAKLQNVNIYQDVRKLADAWEWIPPLDDHKGVSMVMEFQDAKLQDILDGKFDSDMKNVAKVAKEDGRRVWMRPLHEFNSDWYSWGTYRDGFEKVNTRDQFKKAFRKIVTLFRQEGATNLRWQLSYNNNSPKDDPRPFSEWWPGRDVVDMVTCSAYNRAGIDSYHKDFKSFDEVYGPAYDRMKKLDKTVKLGVGETSTSGVGGSRSDWFYGAFKSIADGHYPRMRLINFFLENKDMDWRLNTQSEKDAFGRGLRLLRP</sequence>
<dbReference type="SUPFAM" id="SSF51445">
    <property type="entry name" value="(Trans)glycosidases"/>
    <property type="match status" value="1"/>
</dbReference>
<evidence type="ECO:0000313" key="6">
    <source>
        <dbReference type="Proteomes" id="UP000664859"/>
    </source>
</evidence>
<evidence type="ECO:0000313" key="5">
    <source>
        <dbReference type="EMBL" id="KAG5175895.1"/>
    </source>
</evidence>
<dbReference type="EMBL" id="JAFCMP010000544">
    <property type="protein sequence ID" value="KAG5175895.1"/>
    <property type="molecule type" value="Genomic_DNA"/>
</dbReference>
<accession>A0A835YLQ0</accession>
<dbReference type="OrthoDB" id="5286354at2759"/>
<dbReference type="PANTHER" id="PTHR40079:SF4">
    <property type="entry name" value="GH26 DOMAIN-CONTAINING PROTEIN-RELATED"/>
    <property type="match status" value="1"/>
</dbReference>
<feature type="domain" description="GH26" evidence="4">
    <location>
        <begin position="1"/>
        <end position="273"/>
    </location>
</feature>
<evidence type="ECO:0000256" key="2">
    <source>
        <dbReference type="ARBA" id="ARBA00022801"/>
    </source>
</evidence>
<evidence type="ECO:0000256" key="3">
    <source>
        <dbReference type="ARBA" id="ARBA00023295"/>
    </source>
</evidence>
<evidence type="ECO:0000256" key="1">
    <source>
        <dbReference type="ARBA" id="ARBA00007754"/>
    </source>
</evidence>
<dbReference type="InterPro" id="IPR017853">
    <property type="entry name" value="GH"/>
</dbReference>
<proteinExistence type="inferred from homology"/>
<dbReference type="InterPro" id="IPR000805">
    <property type="entry name" value="Glyco_hydro_26"/>
</dbReference>
<keyword evidence="6" id="KW-1185">Reference proteome</keyword>
<keyword evidence="3" id="KW-0326">Glycosidase</keyword>
<dbReference type="InterPro" id="IPR022790">
    <property type="entry name" value="GH26_dom"/>
</dbReference>
<dbReference type="GO" id="GO:0016985">
    <property type="term" value="F:mannan endo-1,4-beta-mannosidase activity"/>
    <property type="evidence" value="ECO:0007669"/>
    <property type="project" value="InterPro"/>
</dbReference>
<dbReference type="GO" id="GO:0006080">
    <property type="term" value="P:substituted mannan metabolic process"/>
    <property type="evidence" value="ECO:0007669"/>
    <property type="project" value="InterPro"/>
</dbReference>
<dbReference type="Proteomes" id="UP000664859">
    <property type="component" value="Unassembled WGS sequence"/>
</dbReference>
<protein>
    <submittedName>
        <fullName evidence="5">Glycoside hydrolase superfamily</fullName>
    </submittedName>
</protein>
<dbReference type="AlphaFoldDB" id="A0A835YLQ0"/>
<reference evidence="5" key="1">
    <citation type="submission" date="2021-02" db="EMBL/GenBank/DDBJ databases">
        <title>First Annotated Genome of the Yellow-green Alga Tribonema minus.</title>
        <authorList>
            <person name="Mahan K.M."/>
        </authorList>
    </citation>
    <scope>NUCLEOTIDE SEQUENCE</scope>
    <source>
        <strain evidence="5">UTEX B ZZ1240</strain>
    </source>
</reference>
<comment type="caution">
    <text evidence="5">The sequence shown here is derived from an EMBL/GenBank/DDBJ whole genome shotgun (WGS) entry which is preliminary data.</text>
</comment>
<name>A0A835YLQ0_9STRA</name>
<dbReference type="PROSITE" id="PS51764">
    <property type="entry name" value="GH26"/>
    <property type="match status" value="1"/>
</dbReference>
<dbReference type="Pfam" id="PF02156">
    <property type="entry name" value="Glyco_hydro_26"/>
    <property type="match status" value="1"/>
</dbReference>
<organism evidence="5 6">
    <name type="scientific">Tribonema minus</name>
    <dbReference type="NCBI Taxonomy" id="303371"/>
    <lineage>
        <taxon>Eukaryota</taxon>
        <taxon>Sar</taxon>
        <taxon>Stramenopiles</taxon>
        <taxon>Ochrophyta</taxon>
        <taxon>PX clade</taxon>
        <taxon>Xanthophyceae</taxon>
        <taxon>Tribonematales</taxon>
        <taxon>Tribonemataceae</taxon>
        <taxon>Tribonema</taxon>
    </lineage>
</organism>
<dbReference type="PANTHER" id="PTHR40079">
    <property type="entry name" value="MANNAN ENDO-1,4-BETA-MANNOSIDASE E-RELATED"/>
    <property type="match status" value="1"/>
</dbReference>
<evidence type="ECO:0000259" key="4">
    <source>
        <dbReference type="PROSITE" id="PS51764"/>
    </source>
</evidence>
<gene>
    <name evidence="5" type="ORF">JKP88DRAFT_351326</name>
</gene>
<dbReference type="Gene3D" id="3.20.20.80">
    <property type="entry name" value="Glycosidases"/>
    <property type="match status" value="1"/>
</dbReference>
<keyword evidence="2 5" id="KW-0378">Hydrolase</keyword>
<comment type="similarity">
    <text evidence="1">Belongs to the glycosyl hydrolase 26 family.</text>
</comment>